<evidence type="ECO:0000313" key="3">
    <source>
        <dbReference type="Proteomes" id="UP000430368"/>
    </source>
</evidence>
<dbReference type="InterPro" id="IPR010351">
    <property type="entry name" value="DUF943"/>
</dbReference>
<evidence type="ECO:0000313" key="2">
    <source>
        <dbReference type="EMBL" id="QHA88105.1"/>
    </source>
</evidence>
<organism evidence="2 3">
    <name type="scientific">Serratia rhizosphaerae</name>
    <dbReference type="NCBI Taxonomy" id="2597702"/>
    <lineage>
        <taxon>Bacteria</taxon>
        <taxon>Pseudomonadati</taxon>
        <taxon>Pseudomonadota</taxon>
        <taxon>Gammaproteobacteria</taxon>
        <taxon>Enterobacterales</taxon>
        <taxon>Yersiniaceae</taxon>
        <taxon>Serratia</taxon>
    </lineage>
</organism>
<accession>A0ABX6GPC0</accession>
<proteinExistence type="predicted"/>
<sequence length="160" mass="18715">MRDAKSAKGKVFFIFISAVFTVFLLYLMLRPVKIIGFHSLSDDVNVILVDNFPLTDKGKIDWWLKNEKKLEEMNEIPDGNGDGYYHIDFLDFGDGYKEEGKYDRLCFYDMNTEKNCIDKNIVFSVSKSRNLGTVFTTYEGRYRLGKNDEIIEDKISFKVW</sequence>
<dbReference type="Proteomes" id="UP000430368">
    <property type="component" value="Chromosome"/>
</dbReference>
<dbReference type="EMBL" id="CP041764">
    <property type="protein sequence ID" value="QHA88105.1"/>
    <property type="molecule type" value="Genomic_DNA"/>
</dbReference>
<keyword evidence="1" id="KW-1133">Transmembrane helix</keyword>
<name>A0ABX6GPC0_9GAMM</name>
<gene>
    <name evidence="2" type="ORF">FO014_14710</name>
</gene>
<feature type="transmembrane region" description="Helical" evidence="1">
    <location>
        <begin position="12"/>
        <end position="29"/>
    </location>
</feature>
<keyword evidence="3" id="KW-1185">Reference proteome</keyword>
<reference evidence="2 3" key="1">
    <citation type="submission" date="2019-07" db="EMBL/GenBank/DDBJ databases">
        <title>Serratia dokdonensis sp. nov., an elicitor of systemic resistance in Nicotiana Tabacum.</title>
        <authorList>
            <person name="Son J.-S."/>
            <person name="Hwang Y.-J."/>
            <person name="Lee S.-Y."/>
            <person name="Ghim S.-Y."/>
        </authorList>
    </citation>
    <scope>NUCLEOTIDE SEQUENCE [LARGE SCALE GENOMIC DNA]</scope>
    <source>
        <strain evidence="2 3">KUDC3025</strain>
    </source>
</reference>
<keyword evidence="1" id="KW-0472">Membrane</keyword>
<evidence type="ECO:0000256" key="1">
    <source>
        <dbReference type="SAM" id="Phobius"/>
    </source>
</evidence>
<dbReference type="RefSeq" id="WP_160030062.1">
    <property type="nucleotide sequence ID" value="NZ_CP041764.1"/>
</dbReference>
<protein>
    <submittedName>
        <fullName evidence="2">DUF943 family protein</fullName>
    </submittedName>
</protein>
<dbReference type="Pfam" id="PF06092">
    <property type="entry name" value="DUF943"/>
    <property type="match status" value="1"/>
</dbReference>
<keyword evidence="1" id="KW-0812">Transmembrane</keyword>